<protein>
    <submittedName>
        <fullName evidence="1">Uncharacterized protein</fullName>
    </submittedName>
</protein>
<dbReference type="AlphaFoldDB" id="A0A8H6ELQ0"/>
<evidence type="ECO:0000313" key="2">
    <source>
        <dbReference type="Proteomes" id="UP000531561"/>
    </source>
</evidence>
<reference evidence="1 2" key="1">
    <citation type="journal article" date="2020" name="Phytopathology">
        <title>A high-quality genome resource of Botrytis fragariae, a new and rapidly spreading fungal pathogen causing strawberry gray mold in the U.S.A.</title>
        <authorList>
            <person name="Wu Y."/>
            <person name="Saski C.A."/>
            <person name="Schnabel G."/>
            <person name="Xiao S."/>
            <person name="Hu M."/>
        </authorList>
    </citation>
    <scope>NUCLEOTIDE SEQUENCE [LARGE SCALE GENOMIC DNA]</scope>
    <source>
        <strain evidence="1 2">BVB16</strain>
    </source>
</reference>
<dbReference type="OrthoDB" id="2922289at2759"/>
<dbReference type="RefSeq" id="XP_037195847.1">
    <property type="nucleotide sequence ID" value="XM_037331693.1"/>
</dbReference>
<comment type="caution">
    <text evidence="1">The sequence shown here is derived from an EMBL/GenBank/DDBJ whole genome shotgun (WGS) entry which is preliminary data.</text>
</comment>
<dbReference type="Proteomes" id="UP000531561">
    <property type="component" value="Unassembled WGS sequence"/>
</dbReference>
<organism evidence="1 2">
    <name type="scientific">Botrytis fragariae</name>
    <dbReference type="NCBI Taxonomy" id="1964551"/>
    <lineage>
        <taxon>Eukaryota</taxon>
        <taxon>Fungi</taxon>
        <taxon>Dikarya</taxon>
        <taxon>Ascomycota</taxon>
        <taxon>Pezizomycotina</taxon>
        <taxon>Leotiomycetes</taxon>
        <taxon>Helotiales</taxon>
        <taxon>Sclerotiniaceae</taxon>
        <taxon>Botrytis</taxon>
    </lineage>
</organism>
<name>A0A8H6ELQ0_9HELO</name>
<proteinExistence type="predicted"/>
<accession>A0A8H6ELQ0</accession>
<keyword evidence="2" id="KW-1185">Reference proteome</keyword>
<evidence type="ECO:0000313" key="1">
    <source>
        <dbReference type="EMBL" id="KAF5876901.1"/>
    </source>
</evidence>
<dbReference type="GeneID" id="59255385"/>
<gene>
    <name evidence="1" type="ORF">Bfra_001256</name>
</gene>
<dbReference type="EMBL" id="JABFCT010000003">
    <property type="protein sequence ID" value="KAF5876901.1"/>
    <property type="molecule type" value="Genomic_DNA"/>
</dbReference>
<sequence length="121" mass="13973">MPEEYSLALVCLELLLINIQLQRIKELRDCLSSSKRFSGDYKIFDSGNIVSAKLNLVKFPTGKAMFYGDLLHWCLVQVMADPEDSNRYDAPMLLEFLTDWLNKNTTTAEDKQRLEPQILKN</sequence>